<dbReference type="InterPro" id="IPR000160">
    <property type="entry name" value="GGDEF_dom"/>
</dbReference>
<feature type="domain" description="GGDEF" evidence="2">
    <location>
        <begin position="200"/>
        <end position="326"/>
    </location>
</feature>
<accession>A0ABW8NDA1</accession>
<proteinExistence type="predicted"/>
<keyword evidence="1" id="KW-0812">Transmembrane</keyword>
<feature type="transmembrane region" description="Helical" evidence="1">
    <location>
        <begin position="43"/>
        <end position="61"/>
    </location>
</feature>
<dbReference type="PROSITE" id="PS50887">
    <property type="entry name" value="GGDEF"/>
    <property type="match status" value="1"/>
</dbReference>
<evidence type="ECO:0000313" key="3">
    <source>
        <dbReference type="EMBL" id="MFK4750915.1"/>
    </source>
</evidence>
<evidence type="ECO:0000259" key="2">
    <source>
        <dbReference type="PROSITE" id="PS50887"/>
    </source>
</evidence>
<dbReference type="SMART" id="SM00267">
    <property type="entry name" value="GGDEF"/>
    <property type="match status" value="1"/>
</dbReference>
<dbReference type="Proteomes" id="UP001620597">
    <property type="component" value="Unassembled WGS sequence"/>
</dbReference>
<reference evidence="3 4" key="1">
    <citation type="submission" date="2024-03" db="EMBL/GenBank/DDBJ databases">
        <title>High-quality draft genome sequence of Oceanobacter sp. wDCs-4.</title>
        <authorList>
            <person name="Dong C."/>
        </authorList>
    </citation>
    <scope>NUCLEOTIDE SEQUENCE [LARGE SCALE GENOMIC DNA]</scope>
    <source>
        <strain evidence="4">wDCs-4</strain>
    </source>
</reference>
<feature type="transmembrane region" description="Helical" evidence="1">
    <location>
        <begin position="116"/>
        <end position="136"/>
    </location>
</feature>
<dbReference type="Pfam" id="PF00990">
    <property type="entry name" value="GGDEF"/>
    <property type="match status" value="1"/>
</dbReference>
<sequence length="326" mass="36295">MISIIDSHRQGPVLRAGLFGLTALLMSGLLWEQFQLGLYDTVLASIYVIPVLVLAAVVILFSRDRSHHDWLVLPVLVLVTIPGLVRLETGVALSLNYLLMMPFLSYFCLRRALGHIYNFCMVVAIWIATLAVSDLLVATRSALVYIMVAASVACYGLLISHRLLVATSLALKDGESGAYNARQFALMLEREVARSVRAKRPLSLIGFSIEDFSQLCDLHGNRAVIQFLPDFVGCIRDEVRAGDEVFRIREELFILLLPDCAEDGAIVLMERIRRHLEQRHWPVLGEVSLLTATVALAAGEKGRDVERRLLTRLAKQKRASLQASAF</sequence>
<dbReference type="NCBIfam" id="TIGR00254">
    <property type="entry name" value="GGDEF"/>
    <property type="match status" value="1"/>
</dbReference>
<keyword evidence="1" id="KW-0472">Membrane</keyword>
<feature type="transmembrane region" description="Helical" evidence="1">
    <location>
        <begin position="12"/>
        <end position="31"/>
    </location>
</feature>
<feature type="transmembrane region" description="Helical" evidence="1">
    <location>
        <begin position="142"/>
        <end position="159"/>
    </location>
</feature>
<evidence type="ECO:0000313" key="4">
    <source>
        <dbReference type="Proteomes" id="UP001620597"/>
    </source>
</evidence>
<dbReference type="InterPro" id="IPR043128">
    <property type="entry name" value="Rev_trsase/Diguanyl_cyclase"/>
</dbReference>
<evidence type="ECO:0000256" key="1">
    <source>
        <dbReference type="SAM" id="Phobius"/>
    </source>
</evidence>
<dbReference type="SUPFAM" id="SSF55073">
    <property type="entry name" value="Nucleotide cyclase"/>
    <property type="match status" value="1"/>
</dbReference>
<dbReference type="RefSeq" id="WP_416204458.1">
    <property type="nucleotide sequence ID" value="NZ_JBBKTX010000001.1"/>
</dbReference>
<organism evidence="3 4">
    <name type="scientific">Oceanobacter antarcticus</name>
    <dbReference type="NCBI Taxonomy" id="3133425"/>
    <lineage>
        <taxon>Bacteria</taxon>
        <taxon>Pseudomonadati</taxon>
        <taxon>Pseudomonadota</taxon>
        <taxon>Gammaproteobacteria</taxon>
        <taxon>Oceanospirillales</taxon>
        <taxon>Oceanospirillaceae</taxon>
        <taxon>Oceanobacter</taxon>
    </lineage>
</organism>
<feature type="transmembrane region" description="Helical" evidence="1">
    <location>
        <begin position="91"/>
        <end position="109"/>
    </location>
</feature>
<dbReference type="InterPro" id="IPR029787">
    <property type="entry name" value="Nucleotide_cyclase"/>
</dbReference>
<gene>
    <name evidence="3" type="ORF">WG929_00695</name>
</gene>
<name>A0ABW8NDA1_9GAMM</name>
<keyword evidence="1" id="KW-1133">Transmembrane helix</keyword>
<protein>
    <submittedName>
        <fullName evidence="3">GGDEF domain-containing protein</fullName>
    </submittedName>
</protein>
<keyword evidence="4" id="KW-1185">Reference proteome</keyword>
<dbReference type="EMBL" id="JBBKTX010000001">
    <property type="protein sequence ID" value="MFK4750915.1"/>
    <property type="molecule type" value="Genomic_DNA"/>
</dbReference>
<feature type="transmembrane region" description="Helical" evidence="1">
    <location>
        <begin position="68"/>
        <end position="85"/>
    </location>
</feature>
<dbReference type="Gene3D" id="3.30.70.270">
    <property type="match status" value="1"/>
</dbReference>
<comment type="caution">
    <text evidence="3">The sequence shown here is derived from an EMBL/GenBank/DDBJ whole genome shotgun (WGS) entry which is preliminary data.</text>
</comment>